<sequence>MAAMLVALCGCQAAERPVGETQNTSEASVEDVAENATDVVDASQNAAGSADNAANAASNASDAEIWCGAARAYLSATDCRALEIQRDSLEQGVAAFNPPRSMMRGEATRVVLAIGPKAEESEVAAAAGGDASAVRVAPVRIGRYMTASLSGSAFTIAPVGNPQRDLGLSASEQWEWDVTPTREGAQTLQVRIETFAQDGRGNRTRIRLDQSPPVSVDVQVTDRERRSQTIGTIKGDVEDTTGLLKSLGAWLLALAGVIGALALVIWRIKGLGKKPEEGDGGSEDDKPVPPAGG</sequence>
<name>T0KBK8_9SPHN</name>
<evidence type="ECO:0000256" key="2">
    <source>
        <dbReference type="SAM" id="Phobius"/>
    </source>
</evidence>
<keyword evidence="2" id="KW-0472">Membrane</keyword>
<protein>
    <submittedName>
        <fullName evidence="3">Uncharacterized protein</fullName>
    </submittedName>
</protein>
<dbReference type="eggNOG" id="ENOG5033AG3">
    <property type="taxonomic scope" value="Bacteria"/>
</dbReference>
<feature type="compositionally biased region" description="Basic and acidic residues" evidence="1">
    <location>
        <begin position="273"/>
        <end position="287"/>
    </location>
</feature>
<keyword evidence="4" id="KW-1185">Reference proteome</keyword>
<organism evidence="3 4">
    <name type="scientific">Sphingobium ummariense RL-3</name>
    <dbReference type="NCBI Taxonomy" id="1346791"/>
    <lineage>
        <taxon>Bacteria</taxon>
        <taxon>Pseudomonadati</taxon>
        <taxon>Pseudomonadota</taxon>
        <taxon>Alphaproteobacteria</taxon>
        <taxon>Sphingomonadales</taxon>
        <taxon>Sphingomonadaceae</taxon>
        <taxon>Sphingobium</taxon>
    </lineage>
</organism>
<feature type="region of interest" description="Disordered" evidence="1">
    <location>
        <begin position="272"/>
        <end position="293"/>
    </location>
</feature>
<comment type="caution">
    <text evidence="3">The sequence shown here is derived from an EMBL/GenBank/DDBJ whole genome shotgun (WGS) entry which is preliminary data.</text>
</comment>
<proteinExistence type="predicted"/>
<dbReference type="AlphaFoldDB" id="T0KBK8"/>
<evidence type="ECO:0000313" key="4">
    <source>
        <dbReference type="Proteomes" id="UP000015523"/>
    </source>
</evidence>
<dbReference type="PATRIC" id="fig|1346791.3.peg.51"/>
<dbReference type="Proteomes" id="UP000015523">
    <property type="component" value="Unassembled WGS sequence"/>
</dbReference>
<feature type="transmembrane region" description="Helical" evidence="2">
    <location>
        <begin position="247"/>
        <end position="266"/>
    </location>
</feature>
<evidence type="ECO:0000313" key="3">
    <source>
        <dbReference type="EMBL" id="EQB34094.1"/>
    </source>
</evidence>
<keyword evidence="2" id="KW-0812">Transmembrane</keyword>
<gene>
    <name evidence="3" type="ORF">M529_00320</name>
</gene>
<evidence type="ECO:0000256" key="1">
    <source>
        <dbReference type="SAM" id="MobiDB-lite"/>
    </source>
</evidence>
<keyword evidence="2" id="KW-1133">Transmembrane helix</keyword>
<accession>T0KBK8</accession>
<dbReference type="STRING" id="1346791.M529_00320"/>
<dbReference type="EMBL" id="AUWY01000019">
    <property type="protein sequence ID" value="EQB34094.1"/>
    <property type="molecule type" value="Genomic_DNA"/>
</dbReference>
<reference evidence="3 4" key="1">
    <citation type="journal article" date="2013" name="Genome Announc.">
        <title>Draft Genome Sequence of Sphingobium ummariense Strain RL-3, a Hexachlorocyclohexane-Degrading Bacterium.</title>
        <authorList>
            <person name="Kohli P."/>
            <person name="Dua A."/>
            <person name="Sangwan N."/>
            <person name="Oldach P."/>
            <person name="Khurana J.P."/>
            <person name="Lal R."/>
        </authorList>
    </citation>
    <scope>NUCLEOTIDE SEQUENCE [LARGE SCALE GENOMIC DNA]</scope>
    <source>
        <strain evidence="3 4">RL-3</strain>
    </source>
</reference>